<reference evidence="3 4" key="1">
    <citation type="submission" date="2019-03" db="EMBL/GenBank/DDBJ databases">
        <title>Genomic Encyclopedia of Type Strains, Phase IV (KMG-IV): sequencing the most valuable type-strain genomes for metagenomic binning, comparative biology and taxonomic classification.</title>
        <authorList>
            <person name="Goeker M."/>
        </authorList>
    </citation>
    <scope>NUCLEOTIDE SEQUENCE [LARGE SCALE GENOMIC DNA]</scope>
    <source>
        <strain evidence="3 4">DSM 25287</strain>
    </source>
</reference>
<dbReference type="EMBL" id="SLWY01000013">
    <property type="protein sequence ID" value="TCO80544.1"/>
    <property type="molecule type" value="Genomic_DNA"/>
</dbReference>
<evidence type="ECO:0000313" key="3">
    <source>
        <dbReference type="EMBL" id="TCO80544.1"/>
    </source>
</evidence>
<dbReference type="PANTHER" id="PTHR43540">
    <property type="entry name" value="PEROXYUREIDOACRYLATE/UREIDOACRYLATE AMIDOHYDROLASE-RELATED"/>
    <property type="match status" value="1"/>
</dbReference>
<dbReference type="SUPFAM" id="SSF52499">
    <property type="entry name" value="Isochorismatase-like hydrolases"/>
    <property type="match status" value="1"/>
</dbReference>
<dbReference type="PANTHER" id="PTHR43540:SF15">
    <property type="entry name" value="BLR5631 PROTEIN"/>
    <property type="match status" value="1"/>
</dbReference>
<organism evidence="3 4">
    <name type="scientific">Plasticicumulans lactativorans</name>
    <dbReference type="NCBI Taxonomy" id="1133106"/>
    <lineage>
        <taxon>Bacteria</taxon>
        <taxon>Pseudomonadati</taxon>
        <taxon>Pseudomonadota</taxon>
        <taxon>Gammaproteobacteria</taxon>
        <taxon>Candidatus Competibacteraceae</taxon>
        <taxon>Plasticicumulans</taxon>
    </lineage>
</organism>
<comment type="caution">
    <text evidence="3">The sequence shown here is derived from an EMBL/GenBank/DDBJ whole genome shotgun (WGS) entry which is preliminary data.</text>
</comment>
<protein>
    <submittedName>
        <fullName evidence="3">Nicotinamidase-related amidase</fullName>
    </submittedName>
</protein>
<proteinExistence type="predicted"/>
<evidence type="ECO:0000256" key="1">
    <source>
        <dbReference type="ARBA" id="ARBA00022801"/>
    </source>
</evidence>
<name>A0A4R2L256_9GAMM</name>
<keyword evidence="4" id="KW-1185">Reference proteome</keyword>
<dbReference type="Proteomes" id="UP000295765">
    <property type="component" value="Unassembled WGS sequence"/>
</dbReference>
<dbReference type="InterPro" id="IPR036380">
    <property type="entry name" value="Isochorismatase-like_sf"/>
</dbReference>
<dbReference type="RefSeq" id="WP_279389408.1">
    <property type="nucleotide sequence ID" value="NZ_SLWY01000013.1"/>
</dbReference>
<dbReference type="GO" id="GO:0016787">
    <property type="term" value="F:hydrolase activity"/>
    <property type="evidence" value="ECO:0007669"/>
    <property type="project" value="UniProtKB-KW"/>
</dbReference>
<keyword evidence="1" id="KW-0378">Hydrolase</keyword>
<gene>
    <name evidence="3" type="ORF">EV699_11322</name>
</gene>
<accession>A0A4R2L256</accession>
<dbReference type="Pfam" id="PF00857">
    <property type="entry name" value="Isochorismatase"/>
    <property type="match status" value="1"/>
</dbReference>
<dbReference type="AlphaFoldDB" id="A0A4R2L256"/>
<dbReference type="InterPro" id="IPR000868">
    <property type="entry name" value="Isochorismatase-like_dom"/>
</dbReference>
<evidence type="ECO:0000313" key="4">
    <source>
        <dbReference type="Proteomes" id="UP000295765"/>
    </source>
</evidence>
<feature type="domain" description="Isochorismatase-like" evidence="2">
    <location>
        <begin position="4"/>
        <end position="154"/>
    </location>
</feature>
<dbReference type="Gene3D" id="3.40.50.850">
    <property type="entry name" value="Isochorismatase-like"/>
    <property type="match status" value="1"/>
</dbReference>
<evidence type="ECO:0000259" key="2">
    <source>
        <dbReference type="Pfam" id="PF00857"/>
    </source>
</evidence>
<dbReference type="InterPro" id="IPR050272">
    <property type="entry name" value="Isochorismatase-like_hydrls"/>
</dbReference>
<sequence length="185" mass="19334">MPDTAVLLMDLQVDFLDTAQGRMPVDAPGAARVIVAANAVLAGRALPGALPVAIVNAFPRSQRVRNRFRNHAAVAGSAGAAIDPRIQLPRGLAVFSKAQGDAFSNPELHAFLQSESVTRVCIVGVFAEGCVRATALGARALGYAVSVPLEAIATDARWKLWLAQRSLRAHGVRVVEHLAEAGGAA</sequence>